<keyword evidence="3" id="KW-1185">Reference proteome</keyword>
<comment type="caution">
    <text evidence="2">The sequence shown here is derived from an EMBL/GenBank/DDBJ whole genome shotgun (WGS) entry which is preliminary data.</text>
</comment>
<sequence length="72" mass="8137">MEVKMEMDMEVEVGGSGEWWGEASTAVTSASEELASCRLHDEDEEDEEDDEDEKDEEMRRGVGRNVRPLSLS</sequence>
<dbReference type="Proteomes" id="UP000600918">
    <property type="component" value="Unassembled WGS sequence"/>
</dbReference>
<accession>A0A834JK45</accession>
<dbReference type="AlphaFoldDB" id="A0A834JK45"/>
<name>A0A834JK45_VESPE</name>
<evidence type="ECO:0000313" key="2">
    <source>
        <dbReference type="EMBL" id="KAF7389515.1"/>
    </source>
</evidence>
<organism evidence="2 3">
    <name type="scientific">Vespula pensylvanica</name>
    <name type="common">Western yellow jacket</name>
    <name type="synonym">Wasp</name>
    <dbReference type="NCBI Taxonomy" id="30213"/>
    <lineage>
        <taxon>Eukaryota</taxon>
        <taxon>Metazoa</taxon>
        <taxon>Ecdysozoa</taxon>
        <taxon>Arthropoda</taxon>
        <taxon>Hexapoda</taxon>
        <taxon>Insecta</taxon>
        <taxon>Pterygota</taxon>
        <taxon>Neoptera</taxon>
        <taxon>Endopterygota</taxon>
        <taxon>Hymenoptera</taxon>
        <taxon>Apocrita</taxon>
        <taxon>Aculeata</taxon>
        <taxon>Vespoidea</taxon>
        <taxon>Vespidae</taxon>
        <taxon>Vespinae</taxon>
        <taxon>Vespula</taxon>
    </lineage>
</organism>
<evidence type="ECO:0000313" key="3">
    <source>
        <dbReference type="Proteomes" id="UP000600918"/>
    </source>
</evidence>
<feature type="region of interest" description="Disordered" evidence="1">
    <location>
        <begin position="1"/>
        <end position="72"/>
    </location>
</feature>
<dbReference type="EMBL" id="JACSDY010000024">
    <property type="protein sequence ID" value="KAF7389515.1"/>
    <property type="molecule type" value="Genomic_DNA"/>
</dbReference>
<proteinExistence type="predicted"/>
<protein>
    <submittedName>
        <fullName evidence="2">Uncharacterized protein</fullName>
    </submittedName>
</protein>
<evidence type="ECO:0000256" key="1">
    <source>
        <dbReference type="SAM" id="MobiDB-lite"/>
    </source>
</evidence>
<reference evidence="2" key="1">
    <citation type="journal article" date="2020" name="G3 (Bethesda)">
        <title>High-Quality Assemblies for Three Invasive Social Wasps from the &lt;i&gt;Vespula&lt;/i&gt; Genus.</title>
        <authorList>
            <person name="Harrop T.W.R."/>
            <person name="Guhlin J."/>
            <person name="McLaughlin G.M."/>
            <person name="Permina E."/>
            <person name="Stockwell P."/>
            <person name="Gilligan J."/>
            <person name="Le Lec M.F."/>
            <person name="Gruber M.A.M."/>
            <person name="Quinn O."/>
            <person name="Lovegrove M."/>
            <person name="Duncan E.J."/>
            <person name="Remnant E.J."/>
            <person name="Van Eeckhoven J."/>
            <person name="Graham B."/>
            <person name="Knapp R.A."/>
            <person name="Langford K.W."/>
            <person name="Kronenberg Z."/>
            <person name="Press M.O."/>
            <person name="Eacker S.M."/>
            <person name="Wilson-Rankin E.E."/>
            <person name="Purcell J."/>
            <person name="Lester P.J."/>
            <person name="Dearden P.K."/>
        </authorList>
    </citation>
    <scope>NUCLEOTIDE SEQUENCE</scope>
    <source>
        <strain evidence="2">Volc-1</strain>
    </source>
</reference>
<feature type="compositionally biased region" description="Acidic residues" evidence="1">
    <location>
        <begin position="42"/>
        <end position="55"/>
    </location>
</feature>
<gene>
    <name evidence="2" type="ORF">H0235_017999</name>
</gene>